<feature type="domain" description="MULE transposase" evidence="1">
    <location>
        <begin position="222"/>
        <end position="316"/>
    </location>
</feature>
<dbReference type="EMBL" id="VUJU01006123">
    <property type="protein sequence ID" value="KAF0749372.1"/>
    <property type="molecule type" value="Genomic_DNA"/>
</dbReference>
<organism evidence="2 3">
    <name type="scientific">Aphis craccivora</name>
    <name type="common">Cowpea aphid</name>
    <dbReference type="NCBI Taxonomy" id="307492"/>
    <lineage>
        <taxon>Eukaryota</taxon>
        <taxon>Metazoa</taxon>
        <taxon>Ecdysozoa</taxon>
        <taxon>Arthropoda</taxon>
        <taxon>Hexapoda</taxon>
        <taxon>Insecta</taxon>
        <taxon>Pterygota</taxon>
        <taxon>Neoptera</taxon>
        <taxon>Paraneoptera</taxon>
        <taxon>Hemiptera</taxon>
        <taxon>Sternorrhyncha</taxon>
        <taxon>Aphidomorpha</taxon>
        <taxon>Aphidoidea</taxon>
        <taxon>Aphididae</taxon>
        <taxon>Aphidini</taxon>
        <taxon>Aphis</taxon>
        <taxon>Aphis</taxon>
    </lineage>
</organism>
<reference evidence="2 3" key="1">
    <citation type="submission" date="2019-08" db="EMBL/GenBank/DDBJ databases">
        <title>Whole genome of Aphis craccivora.</title>
        <authorList>
            <person name="Voronova N.V."/>
            <person name="Shulinski R.S."/>
            <person name="Bandarenka Y.V."/>
            <person name="Zhorov D.G."/>
            <person name="Warner D."/>
        </authorList>
    </citation>
    <scope>NUCLEOTIDE SEQUENCE [LARGE SCALE GENOMIC DNA]</scope>
    <source>
        <strain evidence="2">180601</strain>
        <tissue evidence="2">Whole Body</tissue>
    </source>
</reference>
<sequence length="327" mass="38440">MEEFDEWKKQIEDKSSSQYVITSKKQRDNVEYIYFDCHRSYNPRLSSKGEKNSKASIKIGCVCPSRIHLHKKESNINVQYYSTHLWHTNEIGKLRLHKNDRSQLAGKLSMGVPVQRILNDVRDSATGTEIQRIHLLEKKDLHNIRRDFNITYSTKHHENDAVSVKLWVDRMKCKGDHSAILYFKQQGEKDPHVPHFTENDFCLIIMTQYQSEMLVQFGHDKICIDGTHGLNSYNFQLYTIVVIDEYGNGYPVAFCFSNKSDTITYKHFFQHIKNVVGKINPYIFMSDDEQAFYNAWSSVMGPVQKQLLCTWHVLRNWFKNLCKIRTN</sequence>
<dbReference type="InterPro" id="IPR052797">
    <property type="entry name" value="RegFact_GeneExpr_CellDeath"/>
</dbReference>
<keyword evidence="3" id="KW-1185">Reference proteome</keyword>
<dbReference type="OrthoDB" id="10031901at2759"/>
<accession>A0A6G0Y5J2</accession>
<dbReference type="Proteomes" id="UP000478052">
    <property type="component" value="Unassembled WGS sequence"/>
</dbReference>
<dbReference type="AlphaFoldDB" id="A0A6G0Y5J2"/>
<evidence type="ECO:0000313" key="3">
    <source>
        <dbReference type="Proteomes" id="UP000478052"/>
    </source>
</evidence>
<protein>
    <recommendedName>
        <fullName evidence="1">MULE transposase domain-containing protein</fullName>
    </recommendedName>
</protein>
<dbReference type="InterPro" id="IPR018289">
    <property type="entry name" value="MULE_transposase_dom"/>
</dbReference>
<dbReference type="PANTHER" id="PTHR33936">
    <property type="entry name" value="PROTEIN CBG17840"/>
    <property type="match status" value="1"/>
</dbReference>
<feature type="non-terminal residue" evidence="2">
    <location>
        <position position="327"/>
    </location>
</feature>
<evidence type="ECO:0000313" key="2">
    <source>
        <dbReference type="EMBL" id="KAF0749372.1"/>
    </source>
</evidence>
<name>A0A6G0Y5J2_APHCR</name>
<gene>
    <name evidence="2" type="ORF">FWK35_00016534</name>
</gene>
<proteinExistence type="predicted"/>
<evidence type="ECO:0000259" key="1">
    <source>
        <dbReference type="Pfam" id="PF10551"/>
    </source>
</evidence>
<dbReference type="Pfam" id="PF10551">
    <property type="entry name" value="MULE"/>
    <property type="match status" value="1"/>
</dbReference>
<comment type="caution">
    <text evidence="2">The sequence shown here is derived from an EMBL/GenBank/DDBJ whole genome shotgun (WGS) entry which is preliminary data.</text>
</comment>
<dbReference type="PANTHER" id="PTHR33936:SF24">
    <property type="entry name" value="C2H2-TYPE DOMAIN-CONTAINING PROTEIN"/>
    <property type="match status" value="1"/>
</dbReference>